<dbReference type="InterPro" id="IPR044560">
    <property type="entry name" value="MOase"/>
</dbReference>
<reference evidence="6" key="2">
    <citation type="submission" date="2025-08" db="UniProtKB">
        <authorList>
            <consortium name="RefSeq"/>
        </authorList>
    </citation>
    <scope>IDENTIFICATION</scope>
    <source>
        <tissue evidence="6">Leaf</tissue>
    </source>
</reference>
<organism evidence="5 6">
    <name type="scientific">Punica granatum</name>
    <name type="common">Pomegranate</name>
    <dbReference type="NCBI Taxonomy" id="22663"/>
    <lineage>
        <taxon>Eukaryota</taxon>
        <taxon>Viridiplantae</taxon>
        <taxon>Streptophyta</taxon>
        <taxon>Embryophyta</taxon>
        <taxon>Tracheophyta</taxon>
        <taxon>Spermatophyta</taxon>
        <taxon>Magnoliopsida</taxon>
        <taxon>eudicotyledons</taxon>
        <taxon>Gunneridae</taxon>
        <taxon>Pentapetalae</taxon>
        <taxon>rosids</taxon>
        <taxon>malvids</taxon>
        <taxon>Myrtales</taxon>
        <taxon>Lythraceae</taxon>
        <taxon>Punica</taxon>
    </lineage>
</organism>
<keyword evidence="2" id="KW-0503">Monooxygenase</keyword>
<dbReference type="Gene3D" id="3.50.50.60">
    <property type="entry name" value="FAD/NAD(P)-binding domain"/>
    <property type="match status" value="1"/>
</dbReference>
<sequence>MEATEDHIVIAGAGIAGLTTALGLHRLGIRSLVLESSDQLRTTGFAFITWPNAWKALDAIGIGDSLRRDHNLLLRLKTISAMSGLQTTQRQFSFKGRPQEEFEMRCVQRKNLLVALERELPKGTIRFSSKVVSVEESGQLKLIHLADGSVLKAKVLIGCDGVNSAVAKWLGLKSPAFSGRAAIRGFVNYNRAHGLEPMFTQCFGKGVRFGMVPYDDTSAYWFFTWSPSPQEKDIAEDPMKMKQFLLSKLGNVPDQVREVYERTELENMIMSPLRYRHPWELALGNISKGNVCVAGDAFHPMTPDLAQGGCSALEDGVILARCLGQALKNNDNGKLSMEQERKRIETGLKNYDRERRWRGVKLISAAFMVGYIQQGNGKVLTFLRDRVLAAFLAERLVDFASFDCGKL</sequence>
<reference evidence="5" key="1">
    <citation type="journal article" date="2020" name="Plant Biotechnol. J.">
        <title>The pomegranate (Punica granatum L.) draft genome dissects genetic divergence between soft- and hard-seeded cultivars.</title>
        <authorList>
            <person name="Luo X."/>
            <person name="Li H."/>
            <person name="Wu Z."/>
            <person name="Yao W."/>
            <person name="Zhao P."/>
            <person name="Cao D."/>
            <person name="Yu H."/>
            <person name="Li K."/>
            <person name="Poudel K."/>
            <person name="Zhao D."/>
            <person name="Zhang F."/>
            <person name="Xia X."/>
            <person name="Chen L."/>
            <person name="Wang Q."/>
            <person name="Jing D."/>
            <person name="Cao S."/>
        </authorList>
    </citation>
    <scope>NUCLEOTIDE SEQUENCE [LARGE SCALE GENOMIC DNA]</scope>
    <source>
        <strain evidence="5">cv. Tunisia</strain>
    </source>
</reference>
<evidence type="ECO:0000256" key="3">
    <source>
        <dbReference type="ARBA" id="ARBA00024018"/>
    </source>
</evidence>
<dbReference type="InterPro" id="IPR036188">
    <property type="entry name" value="FAD/NAD-bd_sf"/>
</dbReference>
<evidence type="ECO:0000313" key="6">
    <source>
        <dbReference type="RefSeq" id="XP_031381630.1"/>
    </source>
</evidence>
<feature type="domain" description="FAD-binding" evidence="4">
    <location>
        <begin position="8"/>
        <end position="344"/>
    </location>
</feature>
<dbReference type="PANTHER" id="PTHR45934:SF20">
    <property type="entry name" value="MONOOXYGENASE 2-RELATED"/>
    <property type="match status" value="1"/>
</dbReference>
<comment type="similarity">
    <text evidence="3">Belongs to the 3-hydroxybenzoate 6-hydroxylase family.</text>
</comment>
<dbReference type="GeneID" id="116196177"/>
<dbReference type="PRINTS" id="PR00420">
    <property type="entry name" value="RNGMNOXGNASE"/>
</dbReference>
<accession>A0A6P8CF12</accession>
<evidence type="ECO:0000259" key="4">
    <source>
        <dbReference type="Pfam" id="PF01494"/>
    </source>
</evidence>
<protein>
    <submittedName>
        <fullName evidence="6">Monooxygenase 2-like isoform X1</fullName>
    </submittedName>
</protein>
<keyword evidence="1" id="KW-0560">Oxidoreductase</keyword>
<dbReference type="InterPro" id="IPR002938">
    <property type="entry name" value="FAD-bd"/>
</dbReference>
<dbReference type="GO" id="GO:0071949">
    <property type="term" value="F:FAD binding"/>
    <property type="evidence" value="ECO:0007669"/>
    <property type="project" value="InterPro"/>
</dbReference>
<dbReference type="SUPFAM" id="SSF51905">
    <property type="entry name" value="FAD/NAD(P)-binding domain"/>
    <property type="match status" value="1"/>
</dbReference>
<evidence type="ECO:0000313" key="5">
    <source>
        <dbReference type="Proteomes" id="UP000515151"/>
    </source>
</evidence>
<name>A0A6P8CF12_PUNGR</name>
<dbReference type="RefSeq" id="XP_031381630.1">
    <property type="nucleotide sequence ID" value="XM_031525770.1"/>
</dbReference>
<dbReference type="Proteomes" id="UP000515151">
    <property type="component" value="Chromosome 2"/>
</dbReference>
<dbReference type="GO" id="GO:0004497">
    <property type="term" value="F:monooxygenase activity"/>
    <property type="evidence" value="ECO:0007669"/>
    <property type="project" value="UniProtKB-KW"/>
</dbReference>
<dbReference type="PANTHER" id="PTHR45934">
    <property type="entry name" value="FAD/NAD(P)-BINDING OXIDOREDUCTASE FAMILY PROTEIN"/>
    <property type="match status" value="1"/>
</dbReference>
<evidence type="ECO:0000256" key="1">
    <source>
        <dbReference type="ARBA" id="ARBA00023002"/>
    </source>
</evidence>
<dbReference type="AlphaFoldDB" id="A0A6P8CF12"/>
<evidence type="ECO:0000256" key="2">
    <source>
        <dbReference type="ARBA" id="ARBA00023033"/>
    </source>
</evidence>
<proteinExistence type="inferred from homology"/>
<keyword evidence="5" id="KW-1185">Reference proteome</keyword>
<dbReference type="Pfam" id="PF01494">
    <property type="entry name" value="FAD_binding_3"/>
    <property type="match status" value="1"/>
</dbReference>
<gene>
    <name evidence="6" type="primary">LOC116196177</name>
</gene>
<dbReference type="OrthoDB" id="655030at2759"/>